<evidence type="ECO:0000256" key="1">
    <source>
        <dbReference type="SAM" id="MobiDB-lite"/>
    </source>
</evidence>
<gene>
    <name evidence="2" type="ORF">PCASD_04759</name>
</gene>
<organism evidence="2 3">
    <name type="scientific">Puccinia coronata f. sp. avenae</name>
    <dbReference type="NCBI Taxonomy" id="200324"/>
    <lineage>
        <taxon>Eukaryota</taxon>
        <taxon>Fungi</taxon>
        <taxon>Dikarya</taxon>
        <taxon>Basidiomycota</taxon>
        <taxon>Pucciniomycotina</taxon>
        <taxon>Pucciniomycetes</taxon>
        <taxon>Pucciniales</taxon>
        <taxon>Pucciniaceae</taxon>
        <taxon>Puccinia</taxon>
    </lineage>
</organism>
<sequence length="231" mass="25922">MVISKASRGQRKRRQREANEKNNIPKKKPQPRQRANTKQNPILIFSDDEDEIQLVNHVNQLEDTNPAIDQMLPKLSFASSFFESILTGDWAETTVETLNSPNEREEEVPPARAHLEQSVVLPHYSHYTTPASHKSTIPLQLNARRGPSHHCPTTTNDKFDSEFPILSSDPPLPTTPLPDLTLQHDELLDLSLPRIPLAHSLPSTPLRPNPPTPSSSSQPINDLPPPLLHDI</sequence>
<evidence type="ECO:0000313" key="2">
    <source>
        <dbReference type="EMBL" id="PLW45780.1"/>
    </source>
</evidence>
<feature type="region of interest" description="Disordered" evidence="1">
    <location>
        <begin position="1"/>
        <end position="40"/>
    </location>
</feature>
<proteinExistence type="predicted"/>
<accession>A0A2N5V719</accession>
<feature type="region of interest" description="Disordered" evidence="1">
    <location>
        <begin position="199"/>
        <end position="231"/>
    </location>
</feature>
<feature type="compositionally biased region" description="Pro residues" evidence="1">
    <location>
        <begin position="222"/>
        <end position="231"/>
    </location>
</feature>
<reference evidence="2 3" key="1">
    <citation type="submission" date="2017-11" db="EMBL/GenBank/DDBJ databases">
        <title>De novo assembly and phasing of dikaryotic genomes from two isolates of Puccinia coronata f. sp. avenae, the causal agent of oat crown rust.</title>
        <authorList>
            <person name="Miller M.E."/>
            <person name="Zhang Y."/>
            <person name="Omidvar V."/>
            <person name="Sperschneider J."/>
            <person name="Schwessinger B."/>
            <person name="Raley C."/>
            <person name="Palmer J.M."/>
            <person name="Garnica D."/>
            <person name="Upadhyaya N."/>
            <person name="Rathjen J."/>
            <person name="Taylor J.M."/>
            <person name="Park R.F."/>
            <person name="Dodds P.N."/>
            <person name="Hirsch C.D."/>
            <person name="Kianian S.F."/>
            <person name="Figueroa M."/>
        </authorList>
    </citation>
    <scope>NUCLEOTIDE SEQUENCE [LARGE SCALE GENOMIC DNA]</scope>
    <source>
        <strain evidence="2">12SD80</strain>
    </source>
</reference>
<comment type="caution">
    <text evidence="2">The sequence shown here is derived from an EMBL/GenBank/DDBJ whole genome shotgun (WGS) entry which is preliminary data.</text>
</comment>
<evidence type="ECO:0000313" key="3">
    <source>
        <dbReference type="Proteomes" id="UP000235392"/>
    </source>
</evidence>
<dbReference type="AlphaFoldDB" id="A0A2N5V719"/>
<feature type="region of interest" description="Disordered" evidence="1">
    <location>
        <begin position="145"/>
        <end position="180"/>
    </location>
</feature>
<protein>
    <submittedName>
        <fullName evidence="2">Uncharacterized protein</fullName>
    </submittedName>
</protein>
<name>A0A2N5V719_9BASI</name>
<dbReference type="EMBL" id="PGCI01000045">
    <property type="protein sequence ID" value="PLW45780.1"/>
    <property type="molecule type" value="Genomic_DNA"/>
</dbReference>
<dbReference type="Proteomes" id="UP000235392">
    <property type="component" value="Unassembled WGS sequence"/>
</dbReference>